<evidence type="ECO:0000259" key="2">
    <source>
        <dbReference type="Pfam" id="PF18945"/>
    </source>
</evidence>
<dbReference type="AlphaFoldDB" id="A0A2T3MYQ7"/>
<evidence type="ECO:0000259" key="1">
    <source>
        <dbReference type="Pfam" id="PF05943"/>
    </source>
</evidence>
<comment type="caution">
    <text evidence="3">The sequence shown here is derived from an EMBL/GenBank/DDBJ whole genome shotgun (WGS) entry which is preliminary data.</text>
</comment>
<proteinExistence type="predicted"/>
<evidence type="ECO:0000313" key="4">
    <source>
        <dbReference type="Proteomes" id="UP000240904"/>
    </source>
</evidence>
<dbReference type="RefSeq" id="WP_107283207.1">
    <property type="nucleotide sequence ID" value="NZ_PYMC01000006.1"/>
</dbReference>
<dbReference type="NCBIfam" id="TIGR03355">
    <property type="entry name" value="VI_chp_2"/>
    <property type="match status" value="1"/>
</dbReference>
<protein>
    <submittedName>
        <fullName evidence="3">Type VI secretion system contractile sheath large subunit</fullName>
    </submittedName>
</protein>
<gene>
    <name evidence="3" type="primary">tssC</name>
    <name evidence="3" type="ORF">C9I89_09940</name>
</gene>
<organism evidence="3 4">
    <name type="scientific">Photobacterium lipolyticum</name>
    <dbReference type="NCBI Taxonomy" id="266810"/>
    <lineage>
        <taxon>Bacteria</taxon>
        <taxon>Pseudomonadati</taxon>
        <taxon>Pseudomonadota</taxon>
        <taxon>Gammaproteobacteria</taxon>
        <taxon>Vibrionales</taxon>
        <taxon>Vibrionaceae</taxon>
        <taxon>Photobacterium</taxon>
    </lineage>
</organism>
<feature type="domain" description="TssC1 C-terminal" evidence="2">
    <location>
        <begin position="378"/>
        <end position="488"/>
    </location>
</feature>
<name>A0A2T3MYQ7_9GAMM</name>
<dbReference type="PANTHER" id="PTHR35565">
    <property type="entry name" value="CYTOPLASMIC PROTEIN-RELATED"/>
    <property type="match status" value="1"/>
</dbReference>
<feature type="domain" description="TssC1 N-terminal" evidence="1">
    <location>
        <begin position="65"/>
        <end position="364"/>
    </location>
</feature>
<reference evidence="3 4" key="1">
    <citation type="submission" date="2018-03" db="EMBL/GenBank/DDBJ databases">
        <title>Whole genome sequencing of Histamine producing bacteria.</title>
        <authorList>
            <person name="Butler K."/>
        </authorList>
    </citation>
    <scope>NUCLEOTIDE SEQUENCE [LARGE SCALE GENOMIC DNA]</scope>
    <source>
        <strain evidence="3 4">DSM 16190</strain>
    </source>
</reference>
<accession>A0A2T3MYQ7</accession>
<sequence length="496" mass="56042">MAEAAVAPEVQTETSNGLLDQIVAKTNINPHDETYGIAKRGLSAFIQELLKPNNQEGGVNKALIDKMITELDQRLSHQVDEILHHEAFQQLESAWRGLKMLVDRTDFRENNKIEIINISKNDLLEDFEDAPEITKSGLYKHIYTAEYGQFGGEPVGAIIGNYHFSPSAPDIKTMQNIASIAAMSHAPFISAAGPQFFGMESFEGLPDLKDLSAHFESPMFTKWQGFREQEDSRFVGLTLPRFLLRQPYDPEENPIKAFNYQEDVSQTHEHYLWGNTAFAMASRLTASFANYRWCPNIIGPQSGGAVDDLPLHHFESMGDIETKIPTEVLISDRREYELAAEGFIALTMRKGSDNAAFFSANSVQKPKVFSNTDEGKRAELNYKLGTQLPYLFIISRLAHYIKVLQREQIGSWKERTDLQSELNTWIRQYVADQENPPAEVRSRRPLRAASIRVEDVASDPGWYRVSLAVRPHFKYMGADFTLSLVGKLDSDGNIYP</sequence>
<dbReference type="InterPro" id="IPR010269">
    <property type="entry name" value="T6SS_TssC-like"/>
</dbReference>
<evidence type="ECO:0000313" key="3">
    <source>
        <dbReference type="EMBL" id="PSW05105.1"/>
    </source>
</evidence>
<dbReference type="Pfam" id="PF18945">
    <property type="entry name" value="VipB_2"/>
    <property type="match status" value="1"/>
</dbReference>
<dbReference type="PANTHER" id="PTHR35565:SF1">
    <property type="entry name" value="TYPE VI SECRETION SYSTEM CONTRACTILE SHEATH LARGE SUBUNIT"/>
    <property type="match status" value="1"/>
</dbReference>
<dbReference type="Proteomes" id="UP000240904">
    <property type="component" value="Unassembled WGS sequence"/>
</dbReference>
<keyword evidence="4" id="KW-1185">Reference proteome</keyword>
<dbReference type="InterPro" id="IPR044032">
    <property type="entry name" value="TssC1_C"/>
</dbReference>
<dbReference type="EMBL" id="PYMC01000006">
    <property type="protein sequence ID" value="PSW05105.1"/>
    <property type="molecule type" value="Genomic_DNA"/>
</dbReference>
<dbReference type="OrthoDB" id="9764000at2"/>
<dbReference type="InterPro" id="IPR044031">
    <property type="entry name" value="TssC1_N"/>
</dbReference>
<dbReference type="Pfam" id="PF05943">
    <property type="entry name" value="VipB"/>
    <property type="match status" value="1"/>
</dbReference>